<accession>M4ZAN9</accession>
<dbReference type="EMBL" id="AP012603">
    <property type="protein sequence ID" value="BAM90436.1"/>
    <property type="molecule type" value="Genomic_DNA"/>
</dbReference>
<organism evidence="1 2">
    <name type="scientific">Bradyrhizobium oligotrophicum S58</name>
    <dbReference type="NCBI Taxonomy" id="1245469"/>
    <lineage>
        <taxon>Bacteria</taxon>
        <taxon>Pseudomonadati</taxon>
        <taxon>Pseudomonadota</taxon>
        <taxon>Alphaproteobacteria</taxon>
        <taxon>Hyphomicrobiales</taxon>
        <taxon>Nitrobacteraceae</taxon>
        <taxon>Bradyrhizobium</taxon>
    </lineage>
</organism>
<keyword evidence="2" id="KW-1185">Reference proteome</keyword>
<proteinExistence type="predicted"/>
<dbReference type="HOGENOM" id="CLU_2394018_0_0_5"/>
<evidence type="ECO:0000313" key="1">
    <source>
        <dbReference type="EMBL" id="BAM90436.1"/>
    </source>
</evidence>
<name>M4ZAN9_9BRAD</name>
<protein>
    <submittedName>
        <fullName evidence="1">Carbamoyl phosphate synthase small subunit</fullName>
    </submittedName>
</protein>
<reference evidence="1 2" key="1">
    <citation type="journal article" date="2013" name="Appl. Environ. Microbiol.">
        <title>Genome analysis suggests that the soil oligotrophic bacterium Agromonas oligotrophica (Bradyrhizobium oligotrophicum) is a nitrogen-fixing symbiont of Aeschynomene indica.</title>
        <authorList>
            <person name="Okubo T."/>
            <person name="Fukushima S."/>
            <person name="Itakura M."/>
            <person name="Oshima K."/>
            <person name="Longtonglang A."/>
            <person name="Teaumroong N."/>
            <person name="Mitsui H."/>
            <person name="Hattori M."/>
            <person name="Hattori R."/>
            <person name="Hattori T."/>
            <person name="Minamisawa K."/>
        </authorList>
    </citation>
    <scope>NUCLEOTIDE SEQUENCE [LARGE SCALE GENOMIC DNA]</scope>
    <source>
        <strain evidence="1 2">S58</strain>
    </source>
</reference>
<dbReference type="GeneID" id="301821067"/>
<evidence type="ECO:0000313" key="2">
    <source>
        <dbReference type="Proteomes" id="UP000011841"/>
    </source>
</evidence>
<dbReference type="KEGG" id="aol:S58_44510"/>
<dbReference type="Proteomes" id="UP000011841">
    <property type="component" value="Chromosome"/>
</dbReference>
<gene>
    <name evidence="1" type="ORF">S58_44510</name>
</gene>
<dbReference type="RefSeq" id="WP_015667541.1">
    <property type="nucleotide sequence ID" value="NC_020453.1"/>
</dbReference>
<dbReference type="AlphaFoldDB" id="M4ZAN9"/>
<dbReference type="STRING" id="1245469.S58_44510"/>
<sequence>MAKVWFAKGGDNPTLGEAVYELALSGCIMTLHVDPSFYRGLEPPRFASSGMDDFVGYRYVVIEVDQCEAIPGWRAGYYVLPMTPAEAMERLSR</sequence>